<evidence type="ECO:0000313" key="3">
    <source>
        <dbReference type="Proteomes" id="UP000327013"/>
    </source>
</evidence>
<protein>
    <submittedName>
        <fullName evidence="2">Uncharacterized protein</fullName>
    </submittedName>
</protein>
<feature type="compositionally biased region" description="Pro residues" evidence="1">
    <location>
        <begin position="22"/>
        <end position="31"/>
    </location>
</feature>
<evidence type="ECO:0000256" key="1">
    <source>
        <dbReference type="SAM" id="MobiDB-lite"/>
    </source>
</evidence>
<reference evidence="2 3" key="1">
    <citation type="submission" date="2019-06" db="EMBL/GenBank/DDBJ databases">
        <title>A chromosomal-level reference genome of Carpinus fangiana (Coryloideae, Betulaceae).</title>
        <authorList>
            <person name="Yang X."/>
            <person name="Wang Z."/>
            <person name="Zhang L."/>
            <person name="Hao G."/>
            <person name="Liu J."/>
            <person name="Yang Y."/>
        </authorList>
    </citation>
    <scope>NUCLEOTIDE SEQUENCE [LARGE SCALE GENOMIC DNA]</scope>
    <source>
        <strain evidence="2">Cfa_2016G</strain>
        <tissue evidence="2">Leaf</tissue>
    </source>
</reference>
<gene>
    <name evidence="2" type="ORF">FH972_021273</name>
</gene>
<proteinExistence type="predicted"/>
<name>A0A5N6KPF7_9ROSI</name>
<accession>A0A5N6KPF7</accession>
<feature type="region of interest" description="Disordered" evidence="1">
    <location>
        <begin position="1"/>
        <end position="47"/>
    </location>
</feature>
<dbReference type="Proteomes" id="UP000327013">
    <property type="component" value="Unassembled WGS sequence"/>
</dbReference>
<organism evidence="2 3">
    <name type="scientific">Carpinus fangiana</name>
    <dbReference type="NCBI Taxonomy" id="176857"/>
    <lineage>
        <taxon>Eukaryota</taxon>
        <taxon>Viridiplantae</taxon>
        <taxon>Streptophyta</taxon>
        <taxon>Embryophyta</taxon>
        <taxon>Tracheophyta</taxon>
        <taxon>Spermatophyta</taxon>
        <taxon>Magnoliopsida</taxon>
        <taxon>eudicotyledons</taxon>
        <taxon>Gunneridae</taxon>
        <taxon>Pentapetalae</taxon>
        <taxon>rosids</taxon>
        <taxon>fabids</taxon>
        <taxon>Fagales</taxon>
        <taxon>Betulaceae</taxon>
        <taxon>Carpinus</taxon>
    </lineage>
</organism>
<comment type="caution">
    <text evidence="2">The sequence shown here is derived from an EMBL/GenBank/DDBJ whole genome shotgun (WGS) entry which is preliminary data.</text>
</comment>
<keyword evidence="3" id="KW-1185">Reference proteome</keyword>
<dbReference type="AlphaFoldDB" id="A0A5N6KPF7"/>
<feature type="region of interest" description="Disordered" evidence="1">
    <location>
        <begin position="149"/>
        <end position="171"/>
    </location>
</feature>
<evidence type="ECO:0000313" key="2">
    <source>
        <dbReference type="EMBL" id="KAB8336969.1"/>
    </source>
</evidence>
<dbReference type="EMBL" id="VIBQ01000009">
    <property type="protein sequence ID" value="KAB8336969.1"/>
    <property type="molecule type" value="Genomic_DNA"/>
</dbReference>
<sequence length="358" mass="38084">MPNTLSPSQLEKAYRKKAAAPTRPPSTPLSSPPNAGAAPLEVDDGGVVAEAPPAEGAVEDAGAEVMAAVLEPADEPADVADGLALGVPLDSLLPSVAVGLAEVLSDGASQQNFFSDRNSGKDERAYWKGPDATALMNARPGVQAGEKAGRVDGLGDGGQEEVRGGVEPEVEPDDRCCLRNQEWLRRRSAGRTTLNVFVYRGCTLDICLRAGFGDAARQAADQLCVAADAIVVEKIAARFTDGIAKAALLLHLSVGHDHKLHKETLTAQLGMLIACAMAEETAMARVVRQRAGRETRRVNRRGDWRGAMAWNVTPNEGLEQRHKEPFPTKTNDPARLAHCRILADDSQPIVSMITVKPL</sequence>